<reference evidence="2 3" key="1">
    <citation type="submission" date="2018-07" db="EMBL/GenBank/DDBJ databases">
        <title>Erythrobacter nanhaiensis sp. nov., a novel member of the genus Erythrobacter isolated from the South China Sea.</title>
        <authorList>
            <person name="Chen X."/>
            <person name="Liu J."/>
        </authorList>
    </citation>
    <scope>NUCLEOTIDE SEQUENCE [LARGE SCALE GENOMIC DNA]</scope>
    <source>
        <strain evidence="2 3">S-5</strain>
    </source>
</reference>
<accession>A0A395LMH8</accession>
<dbReference type="Proteomes" id="UP000254101">
    <property type="component" value="Unassembled WGS sequence"/>
</dbReference>
<evidence type="ECO:0000313" key="2">
    <source>
        <dbReference type="EMBL" id="RDS75830.1"/>
    </source>
</evidence>
<proteinExistence type="predicted"/>
<evidence type="ECO:0000256" key="1">
    <source>
        <dbReference type="SAM" id="MobiDB-lite"/>
    </source>
</evidence>
<dbReference type="OrthoDB" id="7428813at2"/>
<gene>
    <name evidence="2" type="ORF">DL238_14170</name>
</gene>
<evidence type="ECO:0000313" key="3">
    <source>
        <dbReference type="Proteomes" id="UP000254101"/>
    </source>
</evidence>
<organism evidence="2 3">
    <name type="scientific">Alteriqipengyuania lutimaris</name>
    <dbReference type="NCBI Taxonomy" id="1538146"/>
    <lineage>
        <taxon>Bacteria</taxon>
        <taxon>Pseudomonadati</taxon>
        <taxon>Pseudomonadota</taxon>
        <taxon>Alphaproteobacteria</taxon>
        <taxon>Sphingomonadales</taxon>
        <taxon>Erythrobacteraceae</taxon>
        <taxon>Alteriqipengyuania</taxon>
    </lineage>
</organism>
<sequence length="62" mass="6521">MSDIDPTKPLPNDEKFKPQNVQGQGKAKPSARRDASRPADTGGEDLGKGSSGDTRRAAKGAR</sequence>
<name>A0A395LMH8_9SPHN</name>
<dbReference type="RefSeq" id="WP_115493098.1">
    <property type="nucleotide sequence ID" value="NZ_JACHWW010000002.1"/>
</dbReference>
<dbReference type="EMBL" id="QRBB01000002">
    <property type="protein sequence ID" value="RDS75830.1"/>
    <property type="molecule type" value="Genomic_DNA"/>
</dbReference>
<protein>
    <submittedName>
        <fullName evidence="2">Uncharacterized protein</fullName>
    </submittedName>
</protein>
<feature type="region of interest" description="Disordered" evidence="1">
    <location>
        <begin position="1"/>
        <end position="62"/>
    </location>
</feature>
<comment type="caution">
    <text evidence="2">The sequence shown here is derived from an EMBL/GenBank/DDBJ whole genome shotgun (WGS) entry which is preliminary data.</text>
</comment>
<dbReference type="AlphaFoldDB" id="A0A395LMH8"/>
<keyword evidence="3" id="KW-1185">Reference proteome</keyword>